<dbReference type="EMBL" id="DWZJ01000054">
    <property type="protein sequence ID" value="HJB13376.1"/>
    <property type="molecule type" value="Genomic_DNA"/>
</dbReference>
<accession>A0A9D2LIX8</accession>
<feature type="transmembrane region" description="Helical" evidence="1">
    <location>
        <begin position="31"/>
        <end position="49"/>
    </location>
</feature>
<gene>
    <name evidence="2" type="ORF">H9787_06655</name>
</gene>
<evidence type="ECO:0000313" key="2">
    <source>
        <dbReference type="EMBL" id="HJB13376.1"/>
    </source>
</evidence>
<dbReference type="InterPro" id="IPR018770">
    <property type="entry name" value="ChloroindolylP_hydrolase"/>
</dbReference>
<keyword evidence="1" id="KW-0812">Transmembrane</keyword>
<proteinExistence type="predicted"/>
<dbReference type="Pfam" id="PF10112">
    <property type="entry name" value="Halogen_Hydrol"/>
    <property type="match status" value="1"/>
</dbReference>
<keyword evidence="1" id="KW-1133">Transmembrane helix</keyword>
<dbReference type="SUPFAM" id="SSF103473">
    <property type="entry name" value="MFS general substrate transporter"/>
    <property type="match status" value="1"/>
</dbReference>
<dbReference type="Proteomes" id="UP000823824">
    <property type="component" value="Unassembled WGS sequence"/>
</dbReference>
<reference evidence="2" key="2">
    <citation type="submission" date="2021-04" db="EMBL/GenBank/DDBJ databases">
        <authorList>
            <person name="Gilroy R."/>
        </authorList>
    </citation>
    <scope>NUCLEOTIDE SEQUENCE</scope>
    <source>
        <strain evidence="2">ChiBcec18-1249</strain>
    </source>
</reference>
<comment type="caution">
    <text evidence="2">The sequence shown here is derived from an EMBL/GenBank/DDBJ whole genome shotgun (WGS) entry which is preliminary data.</text>
</comment>
<sequence>MKKGQLRQLGLSLGVGVAAFFVLALGLRWNFLFSAALGVGIYLGLWFLLTPRADPITLYFAQRPDGGEMQALMEEAERDLKAIRSAAGRITDVRTHEDALALTETGDRLYRYLREHPEKISSANRFLTYYLDTVGRILGQYVNFQDAGLGTSEVREFQRKVRAILPKLKTGFEEQLSQLMASERFDAEADMKVMEGLLNTEGFQWEANQNGSV</sequence>
<protein>
    <submittedName>
        <fullName evidence="2">5-bromo-4-chloroindolyl phosphate hydrolysis family protein</fullName>
    </submittedName>
</protein>
<dbReference type="InterPro" id="IPR036259">
    <property type="entry name" value="MFS_trans_sf"/>
</dbReference>
<evidence type="ECO:0000313" key="3">
    <source>
        <dbReference type="Proteomes" id="UP000823824"/>
    </source>
</evidence>
<reference evidence="2" key="1">
    <citation type="journal article" date="2021" name="PeerJ">
        <title>Extensive microbial diversity within the chicken gut microbiome revealed by metagenomics and culture.</title>
        <authorList>
            <person name="Gilroy R."/>
            <person name="Ravi A."/>
            <person name="Getino M."/>
            <person name="Pursley I."/>
            <person name="Horton D.L."/>
            <person name="Alikhan N.F."/>
            <person name="Baker D."/>
            <person name="Gharbi K."/>
            <person name="Hall N."/>
            <person name="Watson M."/>
            <person name="Adriaenssens E.M."/>
            <person name="Foster-Nyarko E."/>
            <person name="Jarju S."/>
            <person name="Secka A."/>
            <person name="Antonio M."/>
            <person name="Oren A."/>
            <person name="Chaudhuri R.R."/>
            <person name="La Ragione R."/>
            <person name="Hildebrand F."/>
            <person name="Pallen M.J."/>
        </authorList>
    </citation>
    <scope>NUCLEOTIDE SEQUENCE</scope>
    <source>
        <strain evidence="2">ChiBcec18-1249</strain>
    </source>
</reference>
<feature type="transmembrane region" description="Helical" evidence="1">
    <location>
        <begin position="9"/>
        <end position="25"/>
    </location>
</feature>
<dbReference type="AlphaFoldDB" id="A0A9D2LIX8"/>
<name>A0A9D2LIX8_9FIRM</name>
<evidence type="ECO:0000256" key="1">
    <source>
        <dbReference type="SAM" id="Phobius"/>
    </source>
</evidence>
<organism evidence="2 3">
    <name type="scientific">Candidatus Oscillibacter excrementigallinarum</name>
    <dbReference type="NCBI Taxonomy" id="2838716"/>
    <lineage>
        <taxon>Bacteria</taxon>
        <taxon>Bacillati</taxon>
        <taxon>Bacillota</taxon>
        <taxon>Clostridia</taxon>
        <taxon>Eubacteriales</taxon>
        <taxon>Oscillospiraceae</taxon>
        <taxon>Oscillibacter</taxon>
    </lineage>
</organism>
<keyword evidence="1" id="KW-0472">Membrane</keyword>